<dbReference type="InterPro" id="IPR023214">
    <property type="entry name" value="HAD_sf"/>
</dbReference>
<evidence type="ECO:0000256" key="1">
    <source>
        <dbReference type="ARBA" id="ARBA00001946"/>
    </source>
</evidence>
<evidence type="ECO:0008006" key="7">
    <source>
        <dbReference type="Google" id="ProtNLM"/>
    </source>
</evidence>
<dbReference type="PRINTS" id="PR00413">
    <property type="entry name" value="HADHALOGNASE"/>
</dbReference>
<keyword evidence="4" id="KW-0460">Magnesium</keyword>
<dbReference type="InterPro" id="IPR006439">
    <property type="entry name" value="HAD-SF_hydro_IA"/>
</dbReference>
<protein>
    <recommendedName>
        <fullName evidence="7">HAD family hydrolase</fullName>
    </recommendedName>
</protein>
<dbReference type="SFLD" id="SFLDS00003">
    <property type="entry name" value="Haloacid_Dehalogenase"/>
    <property type="match status" value="1"/>
</dbReference>
<dbReference type="RefSeq" id="WP_343822602.1">
    <property type="nucleotide sequence ID" value="NZ_BAAACI010000001.1"/>
</dbReference>
<keyword evidence="6" id="KW-1185">Reference proteome</keyword>
<keyword evidence="3" id="KW-0378">Hydrolase</keyword>
<dbReference type="Proteomes" id="UP001501047">
    <property type="component" value="Unassembled WGS sequence"/>
</dbReference>
<dbReference type="EMBL" id="BAAACI010000001">
    <property type="protein sequence ID" value="GAA0764921.1"/>
    <property type="molecule type" value="Genomic_DNA"/>
</dbReference>
<accession>A0ABN1KF85</accession>
<dbReference type="Pfam" id="PF00702">
    <property type="entry name" value="Hydrolase"/>
    <property type="match status" value="1"/>
</dbReference>
<dbReference type="SFLD" id="SFLDG01129">
    <property type="entry name" value="C1.5:_HAD__Beta-PGM__Phosphata"/>
    <property type="match status" value="1"/>
</dbReference>
<name>A0ABN1KF85_CLOSU</name>
<organism evidence="5 6">
    <name type="scientific">Clostridium subterminale</name>
    <dbReference type="NCBI Taxonomy" id="1550"/>
    <lineage>
        <taxon>Bacteria</taxon>
        <taxon>Bacillati</taxon>
        <taxon>Bacillota</taxon>
        <taxon>Clostridia</taxon>
        <taxon>Eubacteriales</taxon>
        <taxon>Clostridiaceae</taxon>
        <taxon>Clostridium</taxon>
    </lineage>
</organism>
<dbReference type="NCBIfam" id="TIGR01549">
    <property type="entry name" value="HAD-SF-IA-v1"/>
    <property type="match status" value="1"/>
</dbReference>
<comment type="caution">
    <text evidence="5">The sequence shown here is derived from an EMBL/GenBank/DDBJ whole genome shotgun (WGS) entry which is preliminary data.</text>
</comment>
<dbReference type="SUPFAM" id="SSF56784">
    <property type="entry name" value="HAD-like"/>
    <property type="match status" value="1"/>
</dbReference>
<sequence>MTKVRVIVFDLFETLLHDIKFDFDSGLHYLHENILSKDTDKVEFLEYAATYWKELYDKRSEDNSELAFDDELLDFKNKYGFKVNHPLEEIIFNCALEINTTELFNDTISTLEQLKLLGIPVYLLSNSIFKKNVMKKFINQYDLEKYFVNIHFSADYKIRKPHKDLFKIVFDDIKEYDASIEMEQVYFIGDNFEVDVLGAENFGFTPVFINRKQDTDINNKNFIEIKSLNELLKIVILMGG</sequence>
<evidence type="ECO:0000256" key="3">
    <source>
        <dbReference type="ARBA" id="ARBA00022801"/>
    </source>
</evidence>
<dbReference type="PANTHER" id="PTHR46470">
    <property type="entry name" value="N-ACYLNEURAMINATE-9-PHOSPHATASE"/>
    <property type="match status" value="1"/>
</dbReference>
<dbReference type="Gene3D" id="3.40.50.1000">
    <property type="entry name" value="HAD superfamily/HAD-like"/>
    <property type="match status" value="1"/>
</dbReference>
<proteinExistence type="predicted"/>
<keyword evidence="2" id="KW-0479">Metal-binding</keyword>
<dbReference type="InterPro" id="IPR036412">
    <property type="entry name" value="HAD-like_sf"/>
</dbReference>
<evidence type="ECO:0000256" key="2">
    <source>
        <dbReference type="ARBA" id="ARBA00022723"/>
    </source>
</evidence>
<gene>
    <name evidence="5" type="ORF">GCM10008908_00740</name>
</gene>
<dbReference type="InterPro" id="IPR051400">
    <property type="entry name" value="HAD-like_hydrolase"/>
</dbReference>
<dbReference type="Gene3D" id="1.10.150.400">
    <property type="match status" value="1"/>
</dbReference>
<dbReference type="PANTHER" id="PTHR46470:SF2">
    <property type="entry name" value="GLYCERALDEHYDE 3-PHOSPHATE PHOSPHATASE"/>
    <property type="match status" value="1"/>
</dbReference>
<evidence type="ECO:0000313" key="5">
    <source>
        <dbReference type="EMBL" id="GAA0764921.1"/>
    </source>
</evidence>
<evidence type="ECO:0000313" key="6">
    <source>
        <dbReference type="Proteomes" id="UP001501047"/>
    </source>
</evidence>
<evidence type="ECO:0000256" key="4">
    <source>
        <dbReference type="ARBA" id="ARBA00022842"/>
    </source>
</evidence>
<comment type="cofactor">
    <cofactor evidence="1">
        <name>Mg(2+)</name>
        <dbReference type="ChEBI" id="CHEBI:18420"/>
    </cofactor>
</comment>
<reference evidence="5 6" key="1">
    <citation type="journal article" date="2019" name="Int. J. Syst. Evol. Microbiol.">
        <title>The Global Catalogue of Microorganisms (GCM) 10K type strain sequencing project: providing services to taxonomists for standard genome sequencing and annotation.</title>
        <authorList>
            <consortium name="The Broad Institute Genomics Platform"/>
            <consortium name="The Broad Institute Genome Sequencing Center for Infectious Disease"/>
            <person name="Wu L."/>
            <person name="Ma J."/>
        </authorList>
    </citation>
    <scope>NUCLEOTIDE SEQUENCE [LARGE SCALE GENOMIC DNA]</scope>
    <source>
        <strain evidence="5 6">JCM 1417</strain>
    </source>
</reference>